<dbReference type="EMBL" id="JAQSIO010000014">
    <property type="protein sequence ID" value="MDD0817106.1"/>
    <property type="molecule type" value="Genomic_DNA"/>
</dbReference>
<name>A0ABT5MKI8_9BURK</name>
<gene>
    <name evidence="1" type="ORF">PSQ39_20905</name>
</gene>
<keyword evidence="2" id="KW-1185">Reference proteome</keyword>
<dbReference type="Proteomes" id="UP001528672">
    <property type="component" value="Unassembled WGS sequence"/>
</dbReference>
<accession>A0ABT5MKI8</accession>
<dbReference type="RefSeq" id="WP_273929512.1">
    <property type="nucleotide sequence ID" value="NZ_JAQSIN010000001.1"/>
</dbReference>
<reference evidence="1 2" key="1">
    <citation type="submission" date="2023-02" db="EMBL/GenBank/DDBJ databases">
        <title>Bacterial whole genome sequence for Curvibacter sp. HBC28.</title>
        <authorList>
            <person name="Le V."/>
            <person name="Ko S.-R."/>
            <person name="Ahn C.-Y."/>
            <person name="Oh H.-M."/>
        </authorList>
    </citation>
    <scope>NUCLEOTIDE SEQUENCE [LARGE SCALE GENOMIC DNA]</scope>
    <source>
        <strain evidence="1 2">HBC28</strain>
    </source>
</reference>
<sequence>MILTDIAIPHEYKGRKTDTPLSFIVHPFAETEGEHAGKFEVMLSGRGAGEDKARSGWVTLDELAELYARDLMVRKGLRLRLRPLEDGVYPDTYPGKKVPRTAIPKGSSFDLRILAVDRAKQVSPGVRALIIHLETPPE</sequence>
<proteinExistence type="predicted"/>
<protein>
    <submittedName>
        <fullName evidence="1">Uncharacterized protein</fullName>
    </submittedName>
</protein>
<evidence type="ECO:0000313" key="2">
    <source>
        <dbReference type="Proteomes" id="UP001528672"/>
    </source>
</evidence>
<comment type="caution">
    <text evidence="1">The sequence shown here is derived from an EMBL/GenBank/DDBJ whole genome shotgun (WGS) entry which is preliminary data.</text>
</comment>
<evidence type="ECO:0000313" key="1">
    <source>
        <dbReference type="EMBL" id="MDD0817106.1"/>
    </source>
</evidence>
<organism evidence="1 2">
    <name type="scientific">Curvibacter microcysteis</name>
    <dbReference type="NCBI Taxonomy" id="3026419"/>
    <lineage>
        <taxon>Bacteria</taxon>
        <taxon>Pseudomonadati</taxon>
        <taxon>Pseudomonadota</taxon>
        <taxon>Betaproteobacteria</taxon>
        <taxon>Burkholderiales</taxon>
        <taxon>Comamonadaceae</taxon>
        <taxon>Curvibacter</taxon>
    </lineage>
</organism>